<name>A0ABQ0END4_APOSI</name>
<dbReference type="EMBL" id="BAAFST010000004">
    <property type="protein sequence ID" value="GAB1288572.1"/>
    <property type="molecule type" value="Genomic_DNA"/>
</dbReference>
<proteinExistence type="predicted"/>
<evidence type="ECO:0000313" key="1">
    <source>
        <dbReference type="EMBL" id="GAB1288572.1"/>
    </source>
</evidence>
<evidence type="ECO:0000313" key="2">
    <source>
        <dbReference type="Proteomes" id="UP001623349"/>
    </source>
</evidence>
<accession>A0ABQ0END4</accession>
<protein>
    <submittedName>
        <fullName evidence="1">Protein AMBP</fullName>
    </submittedName>
</protein>
<keyword evidence="2" id="KW-1185">Reference proteome</keyword>
<dbReference type="Proteomes" id="UP001623349">
    <property type="component" value="Unassembled WGS sequence"/>
</dbReference>
<reference evidence="1 2" key="1">
    <citation type="submission" date="2024-08" db="EMBL/GenBank/DDBJ databases">
        <title>The draft genome of Apodemus speciosus.</title>
        <authorList>
            <person name="Nabeshima K."/>
            <person name="Suzuki S."/>
            <person name="Onuma M."/>
        </authorList>
    </citation>
    <scope>NUCLEOTIDE SEQUENCE [LARGE SCALE GENOMIC DNA]</scope>
    <source>
        <strain evidence="1">IB14-021</strain>
    </source>
</reference>
<gene>
    <name evidence="1" type="ORF">APTSU1_000380200</name>
</gene>
<organism evidence="1 2">
    <name type="scientific">Apodemus speciosus</name>
    <name type="common">Large Japanese field mouse</name>
    <dbReference type="NCBI Taxonomy" id="105296"/>
    <lineage>
        <taxon>Eukaryota</taxon>
        <taxon>Metazoa</taxon>
        <taxon>Chordata</taxon>
        <taxon>Craniata</taxon>
        <taxon>Vertebrata</taxon>
        <taxon>Euteleostomi</taxon>
        <taxon>Mammalia</taxon>
        <taxon>Eutheria</taxon>
        <taxon>Euarchontoglires</taxon>
        <taxon>Glires</taxon>
        <taxon>Rodentia</taxon>
        <taxon>Myomorpha</taxon>
        <taxon>Muroidea</taxon>
        <taxon>Muridae</taxon>
        <taxon>Murinae</taxon>
        <taxon>Apodemus</taxon>
    </lineage>
</organism>
<sequence>MLLRCMESGTPNRGSTCPWVRRIKNEMSVGTLVLQEGRQMPRSA</sequence>
<comment type="caution">
    <text evidence="1">The sequence shown here is derived from an EMBL/GenBank/DDBJ whole genome shotgun (WGS) entry which is preliminary data.</text>
</comment>